<dbReference type="Pfam" id="PF08205">
    <property type="entry name" value="C2-set_2"/>
    <property type="match status" value="1"/>
</dbReference>
<comment type="similarity">
    <text evidence="3">Belongs to the nectin family.</text>
</comment>
<evidence type="ECO:0000256" key="16">
    <source>
        <dbReference type="SAM" id="MobiDB-lite"/>
    </source>
</evidence>
<reference evidence="21" key="5">
    <citation type="journal article" date="2017" name="Nat. Commun.">
        <title>Evolution of complexity in the zebrafish synapse proteome.</title>
        <authorList>
            <person name="Bayes A."/>
            <person name="Collins M.O."/>
            <person name="Reig-Viader R."/>
            <person name="Gou G."/>
            <person name="Goulding D."/>
            <person name="Izquierdo A."/>
            <person name="Choudhary J.S."/>
            <person name="Emes R.D."/>
            <person name="Grant S.G."/>
        </authorList>
    </citation>
    <scope>NUCLEOTIDE SEQUENCE</scope>
    <source>
        <strain evidence="21">Tuebingen</strain>
    </source>
</reference>
<dbReference type="GO" id="GO:0005912">
    <property type="term" value="C:adherens junction"/>
    <property type="evidence" value="ECO:0007669"/>
    <property type="project" value="UniProtKB-SubCell"/>
</dbReference>
<dbReference type="InterPro" id="IPR013106">
    <property type="entry name" value="Ig_V-set"/>
</dbReference>
<dbReference type="InterPro" id="IPR013162">
    <property type="entry name" value="CD80_C2-set"/>
</dbReference>
<dbReference type="InterPro" id="IPR007110">
    <property type="entry name" value="Ig-like_dom"/>
</dbReference>
<evidence type="ECO:0000256" key="7">
    <source>
        <dbReference type="ARBA" id="ARBA00022737"/>
    </source>
</evidence>
<sequence length="508" mass="56229" precursor="true">MSDFTMINCCLVLAACLLSSQAVWSQRVRVEYEVTAYPNGSVNLRCEFTNSGTTKLTQVSWMFERAENDRQNIAVFHPQYGASFPNKDFEGRVKFTQGSLENPSIRIDKLRMADAGRYICEYATYPSGNEQGTTTLIMLAKPKNSATAIPVRAGTSEVVVATCAAAQGKPEATISWITTITGRYNHTSVPESDGTVTVKSEYRMIPTPVENGKEITCVVNQRTQMEDKVFNLKLVVEYPPTVTIDGYDNNWYMGRTDVYLTCEADANPEPSEISWTVATGQMPSSVRVEENRLLVRKVDETVNTTFVCEVKNRLGTGKKELVALVIESTEDPSSAGVVAGAILGSFLALVLVGALVTVLIMRSRRQQHGYSADGEQSVYGNKTRLFGGKKSSKNGAGANNNGPIYTYRESDPGALTEKCNEFPHMTSSTPTAHDILLSGDLNEAERRKFEAMNDSLEDEEEDERYDRFSGLPPSYQIHRHEDECAPYLDDDMESQRDGSIISRTAIYV</sequence>
<evidence type="ECO:0000256" key="2">
    <source>
        <dbReference type="ARBA" id="ARBA00004536"/>
    </source>
</evidence>
<dbReference type="GO" id="GO:0007155">
    <property type="term" value="P:cell adhesion"/>
    <property type="evidence" value="ECO:0007669"/>
    <property type="project" value="UniProtKB-KW"/>
</dbReference>
<evidence type="ECO:0000256" key="17">
    <source>
        <dbReference type="SAM" id="Phobius"/>
    </source>
</evidence>
<dbReference type="SMART" id="SM00406">
    <property type="entry name" value="IGv"/>
    <property type="match status" value="1"/>
</dbReference>
<evidence type="ECO:0000256" key="11">
    <source>
        <dbReference type="ARBA" id="ARBA00023136"/>
    </source>
</evidence>
<dbReference type="PROSITE" id="PS50835">
    <property type="entry name" value="IG_LIKE"/>
    <property type="match status" value="3"/>
</dbReference>
<evidence type="ECO:0000256" key="14">
    <source>
        <dbReference type="ARBA" id="ARBA00023319"/>
    </source>
</evidence>
<dbReference type="PANTHER" id="PTHR47387:SF1">
    <property type="entry name" value="NECTIN-2"/>
    <property type="match status" value="1"/>
</dbReference>
<dbReference type="AGR" id="ZFIN:ZDB-GENE-060503-249"/>
<keyword evidence="5 17" id="KW-0812">Transmembrane</keyword>
<reference evidence="21" key="3">
    <citation type="journal article" date="2015" name="Nat. Commun.">
        <title>RFX transcription factors are essential for hearing in mice.</title>
        <authorList>
            <person name="Elkon R."/>
            <person name="Milon B."/>
            <person name="Morrison L."/>
            <person name="Shah M."/>
            <person name="Vijayakumar S."/>
            <person name="Racherla M."/>
            <person name="Leitch C.C."/>
            <person name="Silipino L."/>
            <person name="Hadi S."/>
            <person name="Weiss-Gayet M."/>
            <person name="Barras E."/>
            <person name="Schmid C.D."/>
            <person name="Ait-Lounis A."/>
            <person name="Barnes A."/>
            <person name="Song Y."/>
            <person name="Eisenman D.J."/>
            <person name="Eliyahu E."/>
            <person name="Frolenkov G.I."/>
            <person name="Strome S.E."/>
            <person name="Durand B."/>
            <person name="Zaghloul N.A."/>
            <person name="Jones S.M."/>
            <person name="Reith W."/>
            <person name="Hertzano R."/>
        </authorList>
    </citation>
    <scope>NUCLEOTIDE SEQUENCE</scope>
    <source>
        <strain evidence="21">Tuebingen</strain>
    </source>
</reference>
<reference evidence="21" key="6">
    <citation type="submission" date="2025-08" db="UniProtKB">
        <authorList>
            <consortium name="RefSeq"/>
        </authorList>
    </citation>
    <scope>IDENTIFICATION</scope>
    <source>
        <strain evidence="21">Tuebingen</strain>
    </source>
</reference>
<name>A0AB13A9R8_DANRE</name>
<dbReference type="FunFam" id="2.60.40.10:FF:002207">
    <property type="entry name" value="Poliovirus receptor-related 2 like"/>
    <property type="match status" value="1"/>
</dbReference>
<keyword evidence="11 17" id="KW-0472">Membrane</keyword>
<reference evidence="21" key="4">
    <citation type="journal article" date="2016" name="BMC Genomics">
        <title>Gene evolution and gene expression after whole genome duplication in fish: the PhyloFish database.</title>
        <authorList>
            <person name="Pasquier J."/>
            <person name="Cabau C."/>
            <person name="Nguyen T."/>
            <person name="Jouanno E."/>
            <person name="Severac D."/>
            <person name="Braasch I."/>
            <person name="Journot L."/>
            <person name="Pontarotti P."/>
            <person name="Klopp C."/>
            <person name="Postlethwait J.H."/>
            <person name="Guiguen Y."/>
            <person name="Bobe J."/>
        </authorList>
    </citation>
    <scope>NUCLEOTIDE SEQUENCE</scope>
    <source>
        <strain evidence="21">Tuebingen</strain>
    </source>
</reference>
<dbReference type="CTD" id="560933"/>
<feature type="domain" description="Ig-like" evidence="19">
    <location>
        <begin position="142"/>
        <end position="231"/>
    </location>
</feature>
<evidence type="ECO:0000256" key="15">
    <source>
        <dbReference type="ARBA" id="ARBA00082570"/>
    </source>
</evidence>
<evidence type="ECO:0000256" key="13">
    <source>
        <dbReference type="ARBA" id="ARBA00023180"/>
    </source>
</evidence>
<dbReference type="GO" id="GO:0005886">
    <property type="term" value="C:plasma membrane"/>
    <property type="evidence" value="ECO:0007669"/>
    <property type="project" value="UniProtKB-SubCell"/>
</dbReference>
<evidence type="ECO:0000256" key="1">
    <source>
        <dbReference type="ARBA" id="ARBA00004162"/>
    </source>
</evidence>
<proteinExistence type="evidence at protein level"/>
<feature type="domain" description="Ig-like" evidence="19">
    <location>
        <begin position="41"/>
        <end position="137"/>
    </location>
</feature>
<keyword evidence="8" id="KW-0130">Cell adhesion</keyword>
<dbReference type="ZFIN" id="ZDB-GENE-060503-249">
    <property type="gene designation" value="pvrl2l"/>
</dbReference>
<evidence type="ECO:0000313" key="22">
    <source>
        <dbReference type="ZFIN" id="ZDB-GENE-060503-249"/>
    </source>
</evidence>
<evidence type="ECO:0007829" key="23">
    <source>
        <dbReference type="PeptideAtlas" id="A0AB13A9R8"/>
    </source>
</evidence>
<dbReference type="Gene3D" id="2.60.40.10">
    <property type="entry name" value="Immunoglobulins"/>
    <property type="match status" value="3"/>
</dbReference>
<evidence type="ECO:0000256" key="4">
    <source>
        <dbReference type="ARBA" id="ARBA00022475"/>
    </source>
</evidence>
<evidence type="ECO:0000256" key="18">
    <source>
        <dbReference type="SAM" id="SignalP"/>
    </source>
</evidence>
<evidence type="ECO:0000256" key="5">
    <source>
        <dbReference type="ARBA" id="ARBA00022692"/>
    </source>
</evidence>
<keyword evidence="4" id="KW-1003">Cell membrane</keyword>
<feature type="chain" id="PRO_5043058498" description="Nectin cell adhesion molecule 3" evidence="18 21">
    <location>
        <begin position="26"/>
        <end position="508"/>
    </location>
</feature>
<keyword evidence="23" id="KW-1267">Proteomics identification</keyword>
<keyword evidence="14" id="KW-0393">Immunoglobulin domain</keyword>
<dbReference type="InterPro" id="IPR052659">
    <property type="entry name" value="Nectin/PVR"/>
</dbReference>
<evidence type="ECO:0000256" key="3">
    <source>
        <dbReference type="ARBA" id="ARBA00007810"/>
    </source>
</evidence>
<dbReference type="Proteomes" id="UP000000437">
    <property type="component" value="Chromosome 19"/>
</dbReference>
<evidence type="ECO:0000313" key="20">
    <source>
        <dbReference type="Proteomes" id="UP000000437"/>
    </source>
</evidence>
<organism evidence="20 21">
    <name type="scientific">Danio rerio</name>
    <name type="common">Zebrafish</name>
    <name type="synonym">Brachydanio rerio</name>
    <dbReference type="NCBI Taxonomy" id="7955"/>
    <lineage>
        <taxon>Eukaryota</taxon>
        <taxon>Metazoa</taxon>
        <taxon>Chordata</taxon>
        <taxon>Craniata</taxon>
        <taxon>Vertebrata</taxon>
        <taxon>Euteleostomi</taxon>
        <taxon>Actinopterygii</taxon>
        <taxon>Neopterygii</taxon>
        <taxon>Teleostei</taxon>
        <taxon>Ostariophysi</taxon>
        <taxon>Cypriniformes</taxon>
        <taxon>Danionidae</taxon>
        <taxon>Danioninae</taxon>
        <taxon>Danio</taxon>
    </lineage>
</organism>
<dbReference type="CDD" id="cd07703">
    <property type="entry name" value="IgC1_2_Nectin-2_Necl-5_like"/>
    <property type="match status" value="1"/>
</dbReference>
<feature type="region of interest" description="Disordered" evidence="16">
    <location>
        <begin position="453"/>
        <end position="472"/>
    </location>
</feature>
<evidence type="ECO:0000256" key="8">
    <source>
        <dbReference type="ARBA" id="ARBA00022889"/>
    </source>
</evidence>
<dbReference type="InterPro" id="IPR013783">
    <property type="entry name" value="Ig-like_fold"/>
</dbReference>
<dbReference type="InterPro" id="IPR036179">
    <property type="entry name" value="Ig-like_dom_sf"/>
</dbReference>
<protein>
    <recommendedName>
        <fullName evidence="15">Nectin cell adhesion molecule 3</fullName>
    </recommendedName>
</protein>
<keyword evidence="9" id="KW-0965">Cell junction</keyword>
<evidence type="ECO:0000256" key="6">
    <source>
        <dbReference type="ARBA" id="ARBA00022729"/>
    </source>
</evidence>
<dbReference type="RefSeq" id="NP_001417821.1">
    <property type="nucleotide sequence ID" value="NM_001430892.1"/>
</dbReference>
<keyword evidence="12" id="KW-1015">Disulfide bond</keyword>
<feature type="signal peptide" evidence="18 21">
    <location>
        <begin position="1"/>
        <end position="25"/>
    </location>
</feature>
<dbReference type="SUPFAM" id="SSF48726">
    <property type="entry name" value="Immunoglobulin"/>
    <property type="match status" value="3"/>
</dbReference>
<keyword evidence="6 18" id="KW-0732">Signal</keyword>
<evidence type="ECO:0000313" key="21">
    <source>
        <dbReference type="RefSeq" id="NP_001417821.1"/>
    </source>
</evidence>
<feature type="domain" description="Ig-like" evidence="19">
    <location>
        <begin position="240"/>
        <end position="325"/>
    </location>
</feature>
<keyword evidence="13" id="KW-0325">Glycoprotein</keyword>
<dbReference type="KEGG" id="dre:560933"/>
<keyword evidence="20" id="KW-1185">Reference proteome</keyword>
<evidence type="ECO:0000256" key="12">
    <source>
        <dbReference type="ARBA" id="ARBA00023157"/>
    </source>
</evidence>
<reference evidence="21" key="1">
    <citation type="journal article" date="2010" name="Mol. Cell. Proteomics">
        <title>Construction of a large extracellular protein interaction network and its resolution by spatiotemporal expression profiling.</title>
        <authorList>
            <person name="Martin S."/>
            <person name="Sollner C."/>
            <person name="Charoensawan V."/>
            <person name="Adryan B."/>
            <person name="Thisse B."/>
            <person name="Thisse C."/>
            <person name="Teichmann S."/>
            <person name="Wright G.J."/>
        </authorList>
    </citation>
    <scope>NUCLEOTIDE SEQUENCE</scope>
    <source>
        <strain evidence="21">Tuebingen</strain>
    </source>
</reference>
<reference evidence="21" key="2">
    <citation type="journal article" date="2010" name="Mol. Cell. Proteomics">
        <title>The impact of gene expression regulation on evolution of extracellular signaling pathways.</title>
        <authorList>
            <person name="Charoensawan V."/>
            <person name="Adryan B."/>
            <person name="Martin S."/>
            <person name="Sollner C."/>
            <person name="Thisse B."/>
            <person name="Thisse C."/>
            <person name="Wright G.J."/>
            <person name="Teichmann S.A."/>
        </authorList>
    </citation>
    <scope>NUCLEOTIDE SEQUENCE</scope>
    <source>
        <strain evidence="21">Tuebingen</strain>
    </source>
</reference>
<keyword evidence="10 17" id="KW-1133">Transmembrane helix</keyword>
<dbReference type="SMART" id="SM00409">
    <property type="entry name" value="IG"/>
    <property type="match status" value="3"/>
</dbReference>
<evidence type="ECO:0000256" key="10">
    <source>
        <dbReference type="ARBA" id="ARBA00022989"/>
    </source>
</evidence>
<gene>
    <name evidence="21 22" type="primary">pvrl2l</name>
    <name evidence="21" type="synonym">si:dkey-225e11.1</name>
</gene>
<evidence type="ECO:0000259" key="19">
    <source>
        <dbReference type="PROSITE" id="PS50835"/>
    </source>
</evidence>
<dbReference type="AlphaFoldDB" id="A0AB13A9R8"/>
<feature type="transmembrane region" description="Helical" evidence="17">
    <location>
        <begin position="337"/>
        <end position="361"/>
    </location>
</feature>
<keyword evidence="7" id="KW-0677">Repeat</keyword>
<dbReference type="InterPro" id="IPR003599">
    <property type="entry name" value="Ig_sub"/>
</dbReference>
<comment type="subcellular location">
    <subcellularLocation>
        <location evidence="2">Cell junction</location>
        <location evidence="2">Adherens junction</location>
    </subcellularLocation>
    <subcellularLocation>
        <location evidence="1">Cell membrane</location>
        <topology evidence="1">Single-pass membrane protein</topology>
    </subcellularLocation>
</comment>
<evidence type="ECO:0000256" key="9">
    <source>
        <dbReference type="ARBA" id="ARBA00022949"/>
    </source>
</evidence>
<dbReference type="GeneID" id="560933"/>
<accession>A0AB13A9R8</accession>
<dbReference type="FunFam" id="2.60.40.10:FF:000298">
    <property type="entry name" value="Nectin cell adhesion molecule 3"/>
    <property type="match status" value="1"/>
</dbReference>
<dbReference type="CDD" id="cd05718">
    <property type="entry name" value="IgV_1_PVR_like"/>
    <property type="match status" value="1"/>
</dbReference>
<dbReference type="PANTHER" id="PTHR47387">
    <property type="entry name" value="NECTIN-2"/>
    <property type="match status" value="1"/>
</dbReference>
<dbReference type="Pfam" id="PF07686">
    <property type="entry name" value="V-set"/>
    <property type="match status" value="1"/>
</dbReference>